<dbReference type="Pfam" id="PF07676">
    <property type="entry name" value="PD40"/>
    <property type="match status" value="3"/>
</dbReference>
<name>A0A9X3Z7B1_9PROT</name>
<dbReference type="EMBL" id="JANWOI010000003">
    <property type="protein sequence ID" value="MDA5193981.1"/>
    <property type="molecule type" value="Genomic_DNA"/>
</dbReference>
<comment type="caution">
    <text evidence="4">The sequence shown here is derived from an EMBL/GenBank/DDBJ whole genome shotgun (WGS) entry which is preliminary data.</text>
</comment>
<dbReference type="InterPro" id="IPR011659">
    <property type="entry name" value="WD40"/>
</dbReference>
<dbReference type="PANTHER" id="PTHR36842">
    <property type="entry name" value="PROTEIN TOLB HOMOLOG"/>
    <property type="match status" value="1"/>
</dbReference>
<sequence length="1070" mass="117499">MTPVFSKSLVSLALAGLIVSTAARAENGLPMQPGRNLNFTVSSGTWMSLDVSPDGKSILFDLLGDIYRLDIKGGKAVPLLTGMAVETQPTYSPDGRMIAFISDRGGNENVWVAKADGSAARAISTLDNNMEFSSPAWSTDGKSVYVSHLTASLGVYELWQYMLDGSAPVRVTQGKISDDQPKSTRYTAVGAVASRDGKYLYYATRIGAHEDHTTFPAMTITRREIASGREEPVVSAQGSAFRPALSPDDRYLVYGTRYDSETGLRIHDLRTGEDRWLAYPVQLDQQEAFATSDILPRYSFTPDGKAIILSRGNKIKRIDVATGQATAIPFTADVKLGIGPSTRQDIREATGPVQARLVQTPATSPDGQSIAFSAMTQLYVMALDGSRPRLLPTHGQAAFHPSWSADGQSLTYITWDAKGGGHVWRMNKDGSKAVRLTREPGYYSNPIFTPDGRSVIALRSGNHARMHVLPFEFGTSRQADLVRIPLDGGDIKLIRSGSFGSVQFTRDAERIYLYGGDGLSSLRLDGSDYRQHLRVTGPGYYFLEGRFPVEDLRVSPDGKWAIVQIISEAYLVAIPDNATEVPVIDLGDPAAKTRKLTTIGADFIGWSDGGKTLNWTVGSTYFRLPLANVTFDKAPLTSIEKFPAIVEMPRDIPDGVILLRGATAITMKGDEVIEDADVLVIKNRIAAVGKRGTLEVPSTAEIRDISGQYVMPGFVDTHAHWAEIRRGVLDRESYPFLANLAYGVTAGLDVSTLTIDTLAYQDMIDAGMMIGPRAYSTSTAVFSFNEFQSLDHARNVLRRYKDYYRVDNLKEYRAGNRRQRQWVAMAAREIGLQPTTEGALNLKLDLSQIIDGFAGNEHTLVATPLGQDFVELVTRAHVSYSPTLIITHGGPPAYSHFYAANNVHDDPKVNHFFPHFAIDSKTRRGHWYSEKEFLYPRFAADAAKVYRAGGLLGVGSHSEFEGLAYHWEMQALASGGLTPHEVLKIATIGSSEVIGRKSELGSIEPGKFADLIILDKNPLLDIKNSLALRQVMKNGRLYNADTLDEVWPRQKPLPPLWFHGEAPPKSHRVP</sequence>
<accession>A0A9X3Z7B1</accession>
<dbReference type="Proteomes" id="UP001141619">
    <property type="component" value="Unassembled WGS sequence"/>
</dbReference>
<evidence type="ECO:0000313" key="4">
    <source>
        <dbReference type="EMBL" id="MDA5193981.1"/>
    </source>
</evidence>
<gene>
    <name evidence="4" type="ORF">NYP16_08460</name>
</gene>
<keyword evidence="2" id="KW-0732">Signal</keyword>
<proteinExistence type="inferred from homology"/>
<protein>
    <submittedName>
        <fullName evidence="4">Amidohydrolase family protein</fullName>
    </submittedName>
</protein>
<dbReference type="SUPFAM" id="SSF51338">
    <property type="entry name" value="Composite domain of metallo-dependent hydrolases"/>
    <property type="match status" value="1"/>
</dbReference>
<dbReference type="AlphaFoldDB" id="A0A9X3Z7B1"/>
<feature type="domain" description="Amidohydrolase-related" evidence="3">
    <location>
        <begin position="709"/>
        <end position="1037"/>
    </location>
</feature>
<dbReference type="Gene3D" id="2.120.10.30">
    <property type="entry name" value="TolB, C-terminal domain"/>
    <property type="match status" value="3"/>
</dbReference>
<dbReference type="Gene3D" id="2.30.40.10">
    <property type="entry name" value="Urease, subunit C, domain 1"/>
    <property type="match status" value="2"/>
</dbReference>
<dbReference type="Gene3D" id="3.20.20.140">
    <property type="entry name" value="Metal-dependent hydrolases"/>
    <property type="match status" value="1"/>
</dbReference>
<evidence type="ECO:0000259" key="3">
    <source>
        <dbReference type="Pfam" id="PF01979"/>
    </source>
</evidence>
<dbReference type="PANTHER" id="PTHR36842:SF1">
    <property type="entry name" value="PROTEIN TOLB"/>
    <property type="match status" value="1"/>
</dbReference>
<dbReference type="InterPro" id="IPR032466">
    <property type="entry name" value="Metal_Hydrolase"/>
</dbReference>
<dbReference type="Gene3D" id="3.30.110.90">
    <property type="entry name" value="Amidohydrolase"/>
    <property type="match status" value="1"/>
</dbReference>
<feature type="chain" id="PRO_5040739061" evidence="2">
    <location>
        <begin position="26"/>
        <end position="1070"/>
    </location>
</feature>
<organism evidence="4 5">
    <name type="scientific">Govanella unica</name>
    <dbReference type="NCBI Taxonomy" id="2975056"/>
    <lineage>
        <taxon>Bacteria</taxon>
        <taxon>Pseudomonadati</taxon>
        <taxon>Pseudomonadota</taxon>
        <taxon>Alphaproteobacteria</taxon>
        <taxon>Emcibacterales</taxon>
        <taxon>Govanellaceae</taxon>
        <taxon>Govanella</taxon>
    </lineage>
</organism>
<reference evidence="4" key="1">
    <citation type="submission" date="2022-08" db="EMBL/GenBank/DDBJ databases">
        <authorList>
            <person name="Vandamme P."/>
            <person name="Hettiarachchi A."/>
            <person name="Peeters C."/>
            <person name="Cnockaert M."/>
            <person name="Carlier A."/>
        </authorList>
    </citation>
    <scope>NUCLEOTIDE SEQUENCE</scope>
    <source>
        <strain evidence="4">LMG 31809</strain>
    </source>
</reference>
<dbReference type="InterPro" id="IPR011042">
    <property type="entry name" value="6-blade_b-propeller_TolB-like"/>
</dbReference>
<dbReference type="Pfam" id="PF01979">
    <property type="entry name" value="Amidohydro_1"/>
    <property type="match status" value="1"/>
</dbReference>
<dbReference type="GO" id="GO:0016810">
    <property type="term" value="F:hydrolase activity, acting on carbon-nitrogen (but not peptide) bonds"/>
    <property type="evidence" value="ECO:0007669"/>
    <property type="project" value="InterPro"/>
</dbReference>
<keyword evidence="5" id="KW-1185">Reference proteome</keyword>
<dbReference type="RefSeq" id="WP_274943687.1">
    <property type="nucleotide sequence ID" value="NZ_JANWOI010000003.1"/>
</dbReference>
<evidence type="ECO:0000256" key="1">
    <source>
        <dbReference type="ARBA" id="ARBA00009820"/>
    </source>
</evidence>
<dbReference type="Gene3D" id="1.20.58.520">
    <property type="entry name" value="Amidohydrolase"/>
    <property type="match status" value="1"/>
</dbReference>
<feature type="signal peptide" evidence="2">
    <location>
        <begin position="1"/>
        <end position="25"/>
    </location>
</feature>
<evidence type="ECO:0000313" key="5">
    <source>
        <dbReference type="Proteomes" id="UP001141619"/>
    </source>
</evidence>
<reference evidence="4" key="2">
    <citation type="journal article" date="2023" name="Syst. Appl. Microbiol.">
        <title>Govania unica gen. nov., sp. nov., a rare biosphere bacterium that represents a novel family in the class Alphaproteobacteria.</title>
        <authorList>
            <person name="Vandamme P."/>
            <person name="Peeters C."/>
            <person name="Hettiarachchi A."/>
            <person name="Cnockaert M."/>
            <person name="Carlier A."/>
        </authorList>
    </citation>
    <scope>NUCLEOTIDE SEQUENCE</scope>
    <source>
        <strain evidence="4">LMG 31809</strain>
    </source>
</reference>
<evidence type="ECO:0000256" key="2">
    <source>
        <dbReference type="SAM" id="SignalP"/>
    </source>
</evidence>
<dbReference type="SUPFAM" id="SSF51556">
    <property type="entry name" value="Metallo-dependent hydrolases"/>
    <property type="match status" value="1"/>
</dbReference>
<comment type="similarity">
    <text evidence="1">Belongs to the TolB family.</text>
</comment>
<dbReference type="SUPFAM" id="SSF82171">
    <property type="entry name" value="DPP6 N-terminal domain-like"/>
    <property type="match status" value="2"/>
</dbReference>
<dbReference type="InterPro" id="IPR006680">
    <property type="entry name" value="Amidohydro-rel"/>
</dbReference>
<dbReference type="InterPro" id="IPR011059">
    <property type="entry name" value="Metal-dep_hydrolase_composite"/>
</dbReference>